<accession>A0A2R5GI63</accession>
<feature type="binding site" evidence="9">
    <location>
        <position position="491"/>
    </location>
    <ligand>
        <name>ATP</name>
        <dbReference type="ChEBI" id="CHEBI:30616"/>
    </ligand>
</feature>
<dbReference type="Pfam" id="PF00069">
    <property type="entry name" value="Pkinase"/>
    <property type="match status" value="1"/>
</dbReference>
<keyword evidence="3" id="KW-0808">Transferase</keyword>
<dbReference type="Pfam" id="PF01603">
    <property type="entry name" value="B56"/>
    <property type="match status" value="1"/>
</dbReference>
<gene>
    <name evidence="12" type="ORF">FCC1311_062292</name>
</gene>
<feature type="compositionally biased region" description="Acidic residues" evidence="10">
    <location>
        <begin position="408"/>
        <end position="426"/>
    </location>
</feature>
<dbReference type="Gene3D" id="1.25.10.10">
    <property type="entry name" value="Leucine-rich Repeat Variant"/>
    <property type="match status" value="1"/>
</dbReference>
<dbReference type="PROSITE" id="PS50011">
    <property type="entry name" value="PROTEIN_KINASE_DOM"/>
    <property type="match status" value="1"/>
</dbReference>
<reference evidence="12 13" key="1">
    <citation type="submission" date="2017-12" db="EMBL/GenBank/DDBJ databases">
        <title>Sequencing, de novo assembly and annotation of complete genome of a new Thraustochytrid species, strain FCC1311.</title>
        <authorList>
            <person name="Sedici K."/>
            <person name="Godart F."/>
            <person name="Aiese Cigliano R."/>
            <person name="Sanseverino W."/>
            <person name="Barakat M."/>
            <person name="Ortet P."/>
            <person name="Marechal E."/>
            <person name="Cagnac O."/>
            <person name="Amato A."/>
        </authorList>
    </citation>
    <scope>NUCLEOTIDE SEQUENCE [LARGE SCALE GENOMIC DNA]</scope>
</reference>
<dbReference type="GO" id="GO:0005524">
    <property type="term" value="F:ATP binding"/>
    <property type="evidence" value="ECO:0007669"/>
    <property type="project" value="UniProtKB-UniRule"/>
</dbReference>
<keyword evidence="2" id="KW-0723">Serine/threonine-protein kinase</keyword>
<dbReference type="InterPro" id="IPR050236">
    <property type="entry name" value="Ser_Thr_kinase_AGC"/>
</dbReference>
<dbReference type="EC" id="2.7.11.1" evidence="1"/>
<dbReference type="SUPFAM" id="SSF48371">
    <property type="entry name" value="ARM repeat"/>
    <property type="match status" value="1"/>
</dbReference>
<dbReference type="PROSITE" id="PS00107">
    <property type="entry name" value="PROTEIN_KINASE_ATP"/>
    <property type="match status" value="1"/>
</dbReference>
<dbReference type="Gene3D" id="1.10.510.10">
    <property type="entry name" value="Transferase(Phosphotransferase) domain 1"/>
    <property type="match status" value="1"/>
</dbReference>
<keyword evidence="6 9" id="KW-0067">ATP-binding</keyword>
<feature type="region of interest" description="Disordered" evidence="10">
    <location>
        <begin position="839"/>
        <end position="878"/>
    </location>
</feature>
<dbReference type="PANTHER" id="PTHR24356">
    <property type="entry name" value="SERINE/THREONINE-PROTEIN KINASE"/>
    <property type="match status" value="1"/>
</dbReference>
<dbReference type="GO" id="GO:0035556">
    <property type="term" value="P:intracellular signal transduction"/>
    <property type="evidence" value="ECO:0007669"/>
    <property type="project" value="TreeGrafter"/>
</dbReference>
<evidence type="ECO:0000256" key="9">
    <source>
        <dbReference type="PROSITE-ProRule" id="PRU10141"/>
    </source>
</evidence>
<comment type="caution">
    <text evidence="12">The sequence shown here is derived from an EMBL/GenBank/DDBJ whole genome shotgun (WGS) entry which is preliminary data.</text>
</comment>
<dbReference type="InterPro" id="IPR016024">
    <property type="entry name" value="ARM-type_fold"/>
</dbReference>
<dbReference type="EMBL" id="BEYU01000069">
    <property type="protein sequence ID" value="GBG30009.1"/>
    <property type="molecule type" value="Genomic_DNA"/>
</dbReference>
<dbReference type="PANTHER" id="PTHR24356:SF163">
    <property type="entry name" value="3-PHOSPHOINOSITIDE-DEPENDENT PROTEIN KINASE 1-RELATED"/>
    <property type="match status" value="1"/>
</dbReference>
<dbReference type="GO" id="GO:0000159">
    <property type="term" value="C:protein phosphatase type 2A complex"/>
    <property type="evidence" value="ECO:0007669"/>
    <property type="project" value="InterPro"/>
</dbReference>
<comment type="catalytic activity">
    <reaction evidence="8">
        <text>L-seryl-[protein] + ATP = O-phospho-L-seryl-[protein] + ADP + H(+)</text>
        <dbReference type="Rhea" id="RHEA:17989"/>
        <dbReference type="Rhea" id="RHEA-COMP:9863"/>
        <dbReference type="Rhea" id="RHEA-COMP:11604"/>
        <dbReference type="ChEBI" id="CHEBI:15378"/>
        <dbReference type="ChEBI" id="CHEBI:29999"/>
        <dbReference type="ChEBI" id="CHEBI:30616"/>
        <dbReference type="ChEBI" id="CHEBI:83421"/>
        <dbReference type="ChEBI" id="CHEBI:456216"/>
        <dbReference type="EC" id="2.7.11.1"/>
    </reaction>
</comment>
<name>A0A2R5GI63_9STRA</name>
<dbReference type="AlphaFoldDB" id="A0A2R5GI63"/>
<protein>
    <recommendedName>
        <fullName evidence="1">non-specific serine/threonine protein kinase</fullName>
        <ecNumber evidence="1">2.7.11.1</ecNumber>
    </recommendedName>
</protein>
<dbReference type="SUPFAM" id="SSF56112">
    <property type="entry name" value="Protein kinase-like (PK-like)"/>
    <property type="match status" value="1"/>
</dbReference>
<dbReference type="InterPro" id="IPR000719">
    <property type="entry name" value="Prot_kinase_dom"/>
</dbReference>
<evidence type="ECO:0000256" key="5">
    <source>
        <dbReference type="ARBA" id="ARBA00022777"/>
    </source>
</evidence>
<sequence length="878" mass="94071">MAAEDREAAPVLAALARGGAGTAAAAETLREIADAGELRDFEWDEDVTLRANLRAALKTWWQPSAATREGATAACAALDACVLSLLHGTPEFNEDARRDVFDWTIGNLALEALQVRSSAALHDAICVSYALDESAIGRTKLRGAMGGFLKLCAHDPPDSREGLAAVAGLLHTVTTIVQGMVSPLSKADLGLLTNIVLPLHGIPGKVSPSESALGEIHRPLTACVMAFARLASPEDKVNIIDLVIKGLTDSWPTSWEGNSPKEVLLLHGLETLLRADLAVAPSAPVSGPLVGRKLGEAVASDNSTVCERALMYWKHPETVESLYTMGAPAVRSVARSLFANALTHWNHTVARLAPLVLSSLYDFDRDLVTEIAIEMLGADADVEAYIEGFLEAASKTQEDDDKNAKGEDGDESEDEESSAQVEDEDIQSSGRRQRRKVRATEKASIPAKRDVSFMNMIVGRELGHGSFSKVFHAQQAIKNKPSREWPEFAIKRMSERHRDIALREAEMMDAIQHPLCTRLVGLYESAGNINLVMEYAASGDLHSALASIGTLDADTTRFVAGEVASALRAVHGAGLIFGDLKPENVLIHANGHVKLGDFGATRPLEQIASATMPLEGTLAYLAPELFRRRDGPSAAEPDTLTIPEAIDWWAYGCVVYQMLAGQPPLWVEDERDVVKSLVSFEIERYPDGFPEDAQALVDALLVHDPAERLCSSSGAQELESNAFFAPLDVPFDELYEQPAPKFAVGKVKQENGPWTQRSYSMMIAPLPEAYAEASGASSSIVNEIAETDKERQSVWGSAQGLQQLRRPQGLPPVGEGSRRKSATSATAATAAQFMSVMPGMMGRGRGARRGGRGGGRGGSSAGGSGGKFMVKGLDLTAG</sequence>
<feature type="compositionally biased region" description="Gly residues" evidence="10">
    <location>
        <begin position="852"/>
        <end position="866"/>
    </location>
</feature>
<evidence type="ECO:0000256" key="1">
    <source>
        <dbReference type="ARBA" id="ARBA00012513"/>
    </source>
</evidence>
<evidence type="ECO:0000313" key="13">
    <source>
        <dbReference type="Proteomes" id="UP000241890"/>
    </source>
</evidence>
<evidence type="ECO:0000256" key="2">
    <source>
        <dbReference type="ARBA" id="ARBA00022527"/>
    </source>
</evidence>
<dbReference type="Proteomes" id="UP000241890">
    <property type="component" value="Unassembled WGS sequence"/>
</dbReference>
<dbReference type="OrthoDB" id="347657at2759"/>
<feature type="region of interest" description="Disordered" evidence="10">
    <location>
        <begin position="791"/>
        <end position="827"/>
    </location>
</feature>
<dbReference type="SMART" id="SM00220">
    <property type="entry name" value="S_TKc"/>
    <property type="match status" value="1"/>
</dbReference>
<keyword evidence="13" id="KW-1185">Reference proteome</keyword>
<comment type="catalytic activity">
    <reaction evidence="7">
        <text>L-threonyl-[protein] + ATP = O-phospho-L-threonyl-[protein] + ADP + H(+)</text>
        <dbReference type="Rhea" id="RHEA:46608"/>
        <dbReference type="Rhea" id="RHEA-COMP:11060"/>
        <dbReference type="Rhea" id="RHEA-COMP:11605"/>
        <dbReference type="ChEBI" id="CHEBI:15378"/>
        <dbReference type="ChEBI" id="CHEBI:30013"/>
        <dbReference type="ChEBI" id="CHEBI:30616"/>
        <dbReference type="ChEBI" id="CHEBI:61977"/>
        <dbReference type="ChEBI" id="CHEBI:456216"/>
        <dbReference type="EC" id="2.7.11.1"/>
    </reaction>
</comment>
<dbReference type="InParanoid" id="A0A2R5GI63"/>
<evidence type="ECO:0000256" key="7">
    <source>
        <dbReference type="ARBA" id="ARBA00047899"/>
    </source>
</evidence>
<evidence type="ECO:0000256" key="6">
    <source>
        <dbReference type="ARBA" id="ARBA00022840"/>
    </source>
</evidence>
<keyword evidence="5 12" id="KW-0418">Kinase</keyword>
<evidence type="ECO:0000256" key="8">
    <source>
        <dbReference type="ARBA" id="ARBA00048679"/>
    </source>
</evidence>
<evidence type="ECO:0000256" key="10">
    <source>
        <dbReference type="SAM" id="MobiDB-lite"/>
    </source>
</evidence>
<evidence type="ECO:0000256" key="3">
    <source>
        <dbReference type="ARBA" id="ARBA00022679"/>
    </source>
</evidence>
<dbReference type="GO" id="GO:0019888">
    <property type="term" value="F:protein phosphatase regulator activity"/>
    <property type="evidence" value="ECO:0007669"/>
    <property type="project" value="InterPro"/>
</dbReference>
<feature type="domain" description="Protein kinase" evidence="11">
    <location>
        <begin position="456"/>
        <end position="724"/>
    </location>
</feature>
<dbReference type="InterPro" id="IPR017441">
    <property type="entry name" value="Protein_kinase_ATP_BS"/>
</dbReference>
<evidence type="ECO:0000256" key="4">
    <source>
        <dbReference type="ARBA" id="ARBA00022741"/>
    </source>
</evidence>
<feature type="region of interest" description="Disordered" evidence="10">
    <location>
        <begin position="396"/>
        <end position="443"/>
    </location>
</feature>
<evidence type="ECO:0000259" key="11">
    <source>
        <dbReference type="PROSITE" id="PS50011"/>
    </source>
</evidence>
<dbReference type="InterPro" id="IPR002554">
    <property type="entry name" value="PP2A_B56"/>
</dbReference>
<dbReference type="InterPro" id="IPR011009">
    <property type="entry name" value="Kinase-like_dom_sf"/>
</dbReference>
<keyword evidence="4 9" id="KW-0547">Nucleotide-binding</keyword>
<proteinExistence type="predicted"/>
<evidence type="ECO:0000313" key="12">
    <source>
        <dbReference type="EMBL" id="GBG30009.1"/>
    </source>
</evidence>
<dbReference type="InterPro" id="IPR011989">
    <property type="entry name" value="ARM-like"/>
</dbReference>
<dbReference type="GO" id="GO:0004674">
    <property type="term" value="F:protein serine/threonine kinase activity"/>
    <property type="evidence" value="ECO:0007669"/>
    <property type="project" value="UniProtKB-KW"/>
</dbReference>
<organism evidence="12 13">
    <name type="scientific">Hondaea fermentalgiana</name>
    <dbReference type="NCBI Taxonomy" id="2315210"/>
    <lineage>
        <taxon>Eukaryota</taxon>
        <taxon>Sar</taxon>
        <taxon>Stramenopiles</taxon>
        <taxon>Bigyra</taxon>
        <taxon>Labyrinthulomycetes</taxon>
        <taxon>Thraustochytrida</taxon>
        <taxon>Thraustochytriidae</taxon>
        <taxon>Hondaea</taxon>
    </lineage>
</organism>
<feature type="compositionally biased region" description="Low complexity" evidence="10">
    <location>
        <begin position="799"/>
        <end position="812"/>
    </location>
</feature>